<sequence length="891" mass="95353">MFPTTPKKNRSSSSTPGPRYYPDSISASTRSLDPSRDLQGTSSTRVVPSRPFTAAVPGWCDPSLTSPRHRSVSCDSTLDLDVDEVEEVLCTPLPTAFDISSQPTLLRSTSLDFGIGSKMNAGSDGFRSTSQESLRSETSRLSIMSALEPSRADDLPGAKARKVLGLDQDDYELGPGSDPQLTPRKNSGSIHARGSPFLKKCLGQGRMGASLGSSSPGLLKASKFPFPLPFGTRRSSTSVVNKSDIMPGSASTTRQSFFPSSPASSKSRPLSPEIQQAAIRNGPPGSPSPSSASSAHTSFSFASSNWKSSSTSPEIQAVDLFSDTESALGISTPTKRWMSGMRRRQSSAETSSGQRPFQQVQSHPHELDWEKMLNRAAQTAEWNSSISHRPRTRPGTGKSSESSPSLSKRASSSRSSLLTPPSLGHDVFTDFVTTSISSCCSSVDRGRDSFTSLPYQGLLREDCVFGTSEANETNNASQSPSNRKSPGRSHIRRPSHDPNPLMPLYMLKDLPTATRAAPPPPLSVDERPLRKRREAPKRPPRSQLRDLKSNNASRPCGEEDGHLRADSQRVSSPAKKSSSGPSPTVLSFQPGYVRVGNAESLQDVHVPAGRDKRLPALPTLCETKNRSETGTRLSGCWEGKVDRKQNAKTLHGHLPKESSPEEAILCAELPVEGDSPTPHSAQDRPIRWISAEKGIEWKKKTKTELKVQVPKVKSKTVVENGPHPAAKPASPSSPPSPSPPMPTATLTVPDPFLSYCKPGRSKGFDEVGDLPRAMESTSLSNLDQPSLSSFLMSRSYLPDAPRPISLASTLSFEHRDVALGGGGRIDLDAPSDSPLRRGSKLSAGNGSGILIGGGIGRPLSSLSRFSTSSSILATMAEYQGGEITTGRGPAC</sequence>
<evidence type="ECO:0000313" key="2">
    <source>
        <dbReference type="Proteomes" id="UP000245626"/>
    </source>
</evidence>
<dbReference type="Proteomes" id="UP000245626">
    <property type="component" value="Unassembled WGS sequence"/>
</dbReference>
<dbReference type="EMBL" id="KZ820208">
    <property type="protein sequence ID" value="PWN48412.1"/>
    <property type="molecule type" value="Genomic_DNA"/>
</dbReference>
<gene>
    <name evidence="1" type="ORF">IE53DRAFT_198154</name>
</gene>
<name>A0ACD0NRI7_9BASI</name>
<protein>
    <submittedName>
        <fullName evidence="1">Uncharacterized protein</fullName>
    </submittedName>
</protein>
<proteinExistence type="predicted"/>
<accession>A0ACD0NRI7</accession>
<keyword evidence="2" id="KW-1185">Reference proteome</keyword>
<organism evidence="1 2">
    <name type="scientific">Violaceomyces palustris</name>
    <dbReference type="NCBI Taxonomy" id="1673888"/>
    <lineage>
        <taxon>Eukaryota</taxon>
        <taxon>Fungi</taxon>
        <taxon>Dikarya</taxon>
        <taxon>Basidiomycota</taxon>
        <taxon>Ustilaginomycotina</taxon>
        <taxon>Ustilaginomycetes</taxon>
        <taxon>Violaceomycetales</taxon>
        <taxon>Violaceomycetaceae</taxon>
        <taxon>Violaceomyces</taxon>
    </lineage>
</organism>
<evidence type="ECO:0000313" key="1">
    <source>
        <dbReference type="EMBL" id="PWN48412.1"/>
    </source>
</evidence>
<reference evidence="1 2" key="1">
    <citation type="journal article" date="2018" name="Mol. Biol. Evol.">
        <title>Broad Genomic Sampling Reveals a Smut Pathogenic Ancestry of the Fungal Clade Ustilaginomycotina.</title>
        <authorList>
            <person name="Kijpornyongpan T."/>
            <person name="Mondo S.J."/>
            <person name="Barry K."/>
            <person name="Sandor L."/>
            <person name="Lee J."/>
            <person name="Lipzen A."/>
            <person name="Pangilinan J."/>
            <person name="LaButti K."/>
            <person name="Hainaut M."/>
            <person name="Henrissat B."/>
            <person name="Grigoriev I.V."/>
            <person name="Spatafora J.W."/>
            <person name="Aime M.C."/>
        </authorList>
    </citation>
    <scope>NUCLEOTIDE SEQUENCE [LARGE SCALE GENOMIC DNA]</scope>
    <source>
        <strain evidence="1 2">SA 807</strain>
    </source>
</reference>